<dbReference type="RefSeq" id="WP_105356408.1">
    <property type="nucleotide sequence ID" value="NZ_PUIA01000057.1"/>
</dbReference>
<dbReference type="PANTHER" id="PTHR30332:SF17">
    <property type="entry name" value="TYPE IV PILIATION SYSTEM PROTEIN DR_0774-RELATED"/>
    <property type="match status" value="1"/>
</dbReference>
<dbReference type="PANTHER" id="PTHR30332">
    <property type="entry name" value="PROBABLE GENERAL SECRETION PATHWAY PROTEIN D"/>
    <property type="match status" value="1"/>
</dbReference>
<dbReference type="Pfam" id="PF13629">
    <property type="entry name" value="T2SS-T3SS_pil_N"/>
    <property type="match status" value="1"/>
</dbReference>
<evidence type="ECO:0000259" key="3">
    <source>
        <dbReference type="Pfam" id="PF00263"/>
    </source>
</evidence>
<dbReference type="Proteomes" id="UP000240009">
    <property type="component" value="Unassembled WGS sequence"/>
</dbReference>
<evidence type="ECO:0000313" key="5">
    <source>
        <dbReference type="EMBL" id="PQO27541.1"/>
    </source>
</evidence>
<dbReference type="OrthoDB" id="9775455at2"/>
<dbReference type="PRINTS" id="PR00811">
    <property type="entry name" value="BCTERIALGSPD"/>
</dbReference>
<dbReference type="InterPro" id="IPR001775">
    <property type="entry name" value="GspD/PilQ"/>
</dbReference>
<feature type="chain" id="PRO_5015691591" evidence="2">
    <location>
        <begin position="35"/>
        <end position="550"/>
    </location>
</feature>
<feature type="signal peptide" evidence="2">
    <location>
        <begin position="1"/>
        <end position="34"/>
    </location>
</feature>
<proteinExistence type="inferred from homology"/>
<dbReference type="InterPro" id="IPR050810">
    <property type="entry name" value="Bact_Secretion_Sys_Channel"/>
</dbReference>
<dbReference type="GO" id="GO:0009306">
    <property type="term" value="P:protein secretion"/>
    <property type="evidence" value="ECO:0007669"/>
    <property type="project" value="InterPro"/>
</dbReference>
<keyword evidence="2" id="KW-0732">Signal</keyword>
<dbReference type="InterPro" id="IPR032789">
    <property type="entry name" value="T2SS-T3SS_pil_N"/>
</dbReference>
<dbReference type="AlphaFoldDB" id="A0A2S8F5W3"/>
<feature type="domain" description="Pilus formation protein N-terminal" evidence="4">
    <location>
        <begin position="74"/>
        <end position="143"/>
    </location>
</feature>
<feature type="domain" description="Type II/III secretion system secretin-like" evidence="3">
    <location>
        <begin position="304"/>
        <end position="462"/>
    </location>
</feature>
<evidence type="ECO:0000313" key="6">
    <source>
        <dbReference type="Proteomes" id="UP000240009"/>
    </source>
</evidence>
<sequence>MKSLFQLTIQYGGRTAFAAAMAGVFSLMPAVAQAQVAAELPGPRDEQLIEKPSESVLMKESNLIQEVLEPELIFRVEPTRSKILKTKLPMTRVAITSPDIVEINEFSTTEVEVIGLKAGETTMTIWFAAPDGTSTVLRYLVKVAANSEEQRRAEIEYGKLEARLNELFPNSIVQLIPVADKLIVRGQARDAQEAAQIIAVLGGQSVDQGGNLSMGANLGTAAVLPGAEDLRTTSIIDLLQVPGEQQVMLKVRIAELQRTAARNLGFDFKVSGDNYDVAHIIGAGAGNLTAILDGGDVELFLQATSSNGMAKILAEPTLVTISGKSANFIAGGEFAVPTAVGVGGIGAVSTTFRGFGTQLAFTPTVLDKDKIRLQVAPSFSSINSSNSVDGIPGLDIRGVTTTVDLREGQWLAVAGLIQDEQAGSRIRLPGLGDIPLIGAAFGRQTTTREETELVVLVSPELVHPMEVEQLPLFLPGTDVTDPTNKEFFWHQQIEGRPGYDYRSTVWPAMRHQILHENHEILKAQRHSRKASRHYHECEDYYISGPQGFSN</sequence>
<name>A0A2S8F5W3_9BACT</name>
<evidence type="ECO:0000259" key="4">
    <source>
        <dbReference type="Pfam" id="PF13629"/>
    </source>
</evidence>
<organism evidence="5 6">
    <name type="scientific">Blastopirellula marina</name>
    <dbReference type="NCBI Taxonomy" id="124"/>
    <lineage>
        <taxon>Bacteria</taxon>
        <taxon>Pseudomonadati</taxon>
        <taxon>Planctomycetota</taxon>
        <taxon>Planctomycetia</taxon>
        <taxon>Pirellulales</taxon>
        <taxon>Pirellulaceae</taxon>
        <taxon>Blastopirellula</taxon>
    </lineage>
</organism>
<protein>
    <submittedName>
        <fullName evidence="5">Uncharacterized protein</fullName>
    </submittedName>
</protein>
<dbReference type="InterPro" id="IPR004846">
    <property type="entry name" value="T2SS/T3SS_dom"/>
</dbReference>
<gene>
    <name evidence="5" type="ORF">C5Y96_18605</name>
</gene>
<dbReference type="PRINTS" id="PR01032">
    <property type="entry name" value="PHAGEIV"/>
</dbReference>
<accession>A0A2S8F5W3</accession>
<evidence type="ECO:0000256" key="2">
    <source>
        <dbReference type="SAM" id="SignalP"/>
    </source>
</evidence>
<dbReference type="Pfam" id="PF00263">
    <property type="entry name" value="Secretin"/>
    <property type="match status" value="1"/>
</dbReference>
<dbReference type="GO" id="GO:0015627">
    <property type="term" value="C:type II protein secretion system complex"/>
    <property type="evidence" value="ECO:0007669"/>
    <property type="project" value="TreeGrafter"/>
</dbReference>
<comment type="caution">
    <text evidence="5">The sequence shown here is derived from an EMBL/GenBank/DDBJ whole genome shotgun (WGS) entry which is preliminary data.</text>
</comment>
<comment type="similarity">
    <text evidence="1">Belongs to the bacterial secretin family.</text>
</comment>
<dbReference type="EMBL" id="PUIA01000057">
    <property type="protein sequence ID" value="PQO27541.1"/>
    <property type="molecule type" value="Genomic_DNA"/>
</dbReference>
<reference evidence="5 6" key="1">
    <citation type="submission" date="2018-02" db="EMBL/GenBank/DDBJ databases">
        <title>Comparative genomes isolates from brazilian mangrove.</title>
        <authorList>
            <person name="Araujo J.E."/>
            <person name="Taketani R.G."/>
            <person name="Silva M.C.P."/>
            <person name="Loureco M.V."/>
            <person name="Andreote F.D."/>
        </authorList>
    </citation>
    <scope>NUCLEOTIDE SEQUENCE [LARGE SCALE GENOMIC DNA]</scope>
    <source>
        <strain evidence="5 6">HEX-2 MGV</strain>
    </source>
</reference>
<evidence type="ECO:0000256" key="1">
    <source>
        <dbReference type="RuleBase" id="RU004003"/>
    </source>
</evidence>